<dbReference type="InterPro" id="IPR050307">
    <property type="entry name" value="Sterol_Desaturase_Related"/>
</dbReference>
<feature type="domain" description="Fatty acid hydroxylase" evidence="7">
    <location>
        <begin position="131"/>
        <end position="265"/>
    </location>
</feature>
<proteinExistence type="inferred from homology"/>
<evidence type="ECO:0000256" key="6">
    <source>
        <dbReference type="SAM" id="Phobius"/>
    </source>
</evidence>
<dbReference type="InterPro" id="IPR006694">
    <property type="entry name" value="Fatty_acid_hydroxylase"/>
</dbReference>
<keyword evidence="3 6" id="KW-0812">Transmembrane</keyword>
<dbReference type="Pfam" id="PF04116">
    <property type="entry name" value="FA_hydroxylase"/>
    <property type="match status" value="2"/>
</dbReference>
<gene>
    <name evidence="8" type="ORF">F8388_004247</name>
</gene>
<evidence type="ECO:0000256" key="1">
    <source>
        <dbReference type="ARBA" id="ARBA00004370"/>
    </source>
</evidence>
<evidence type="ECO:0000256" key="3">
    <source>
        <dbReference type="ARBA" id="ARBA00022692"/>
    </source>
</evidence>
<dbReference type="GO" id="GO:0008610">
    <property type="term" value="P:lipid biosynthetic process"/>
    <property type="evidence" value="ECO:0007669"/>
    <property type="project" value="InterPro"/>
</dbReference>
<dbReference type="EMBL" id="JAATIP010000149">
    <property type="protein sequence ID" value="KAF4366583.1"/>
    <property type="molecule type" value="Genomic_DNA"/>
</dbReference>
<comment type="caution">
    <text evidence="8">The sequence shown here is derived from an EMBL/GenBank/DDBJ whole genome shotgun (WGS) entry which is preliminary data.</text>
</comment>
<feature type="transmembrane region" description="Helical" evidence="6">
    <location>
        <begin position="93"/>
        <end position="114"/>
    </location>
</feature>
<evidence type="ECO:0000256" key="4">
    <source>
        <dbReference type="ARBA" id="ARBA00022989"/>
    </source>
</evidence>
<accession>A0A7J6F791</accession>
<dbReference type="PANTHER" id="PTHR11863">
    <property type="entry name" value="STEROL DESATURASE"/>
    <property type="match status" value="1"/>
</dbReference>
<keyword evidence="5 6" id="KW-0472">Membrane</keyword>
<sequence>MLPYNTIHEAAAALGRNLTYAETIWFNYSARKSDYFLYCHNILFLFLLFSVVPVPLVVIEILRSLGFDKYKIQPKVRLSVSEMLTCYKDVMRMFFLVIGPLQLVSYPSIQMIGIRTGLPLPSGWEIALQLFVYFVVEDYTNYWIHRFLHNKWGYENIHKVHHEFTAPIGFAAPYAHWAEVLILGIPSFLGPAIVPGHMITFWLWIALRQIEAIDTHSGYDFPWSPTKYIPFYGGAEYHDYHHYVGGQSQSNFASVFTYCDFIYGTDKGYRYQKKILKKHLWSSQQHIFYSKYRSMLMDSCPTIIAFLPVGSTIMLPYNTINDAAAVLGRNLTYGETLWFNYSASKSDLFLYSHNTIFLILIFSTVPLLLTLSLEILQSPLGLDKYKIQPKVMLSFSEMFGCYKDVMTTFLLVVAPLQLLSYPSIQMIGIRTRLPLPSGWEISLQLFVYFLVEDYTNYWVHRFLHTKWGYEKIHKVHHEFTAPIVFAAPYAHWAEILMLGFPAFLGPVIVPGHMITFWFWMVLRHIEAIETHSGYDFPWSLTKCIPFYGGAEYHDYHHRIGQHSQSNFASVFTYCDFIYGTDKGFQYHKKILKKVEEEENGGDGWEEREW</sequence>
<feature type="domain" description="Fatty acid hydroxylase" evidence="7">
    <location>
        <begin position="446"/>
        <end position="580"/>
    </location>
</feature>
<feature type="transmembrane region" description="Helical" evidence="6">
    <location>
        <begin position="495"/>
        <end position="522"/>
    </location>
</feature>
<evidence type="ECO:0000256" key="2">
    <source>
        <dbReference type="ARBA" id="ARBA00009324"/>
    </source>
</evidence>
<dbReference type="GO" id="GO:0016020">
    <property type="term" value="C:membrane"/>
    <property type="evidence" value="ECO:0007669"/>
    <property type="project" value="UniProtKB-SubCell"/>
</dbReference>
<dbReference type="GO" id="GO:0005506">
    <property type="term" value="F:iron ion binding"/>
    <property type="evidence" value="ECO:0007669"/>
    <property type="project" value="InterPro"/>
</dbReference>
<dbReference type="AlphaFoldDB" id="A0A7J6F791"/>
<name>A0A7J6F791_CANSA</name>
<reference evidence="8 9" key="1">
    <citation type="journal article" date="2020" name="bioRxiv">
        <title>Sequence and annotation of 42 cannabis genomes reveals extensive copy number variation in cannabinoid synthesis and pathogen resistance genes.</title>
        <authorList>
            <person name="Mckernan K.J."/>
            <person name="Helbert Y."/>
            <person name="Kane L.T."/>
            <person name="Ebling H."/>
            <person name="Zhang L."/>
            <person name="Liu B."/>
            <person name="Eaton Z."/>
            <person name="Mclaughlin S."/>
            <person name="Kingan S."/>
            <person name="Baybayan P."/>
            <person name="Concepcion G."/>
            <person name="Jordan M."/>
            <person name="Riva A."/>
            <person name="Barbazuk W."/>
            <person name="Harkins T."/>
        </authorList>
    </citation>
    <scope>NUCLEOTIDE SEQUENCE [LARGE SCALE GENOMIC DNA]</scope>
    <source>
        <strain evidence="9">cv. Jamaican Lion 4</strain>
        <tissue evidence="8">Leaf</tissue>
    </source>
</reference>
<evidence type="ECO:0000313" key="8">
    <source>
        <dbReference type="EMBL" id="KAF4366583.1"/>
    </source>
</evidence>
<protein>
    <recommendedName>
        <fullName evidence="7">Fatty acid hydroxylase domain-containing protein</fullName>
    </recommendedName>
</protein>
<evidence type="ECO:0000256" key="5">
    <source>
        <dbReference type="ARBA" id="ARBA00023136"/>
    </source>
</evidence>
<comment type="similarity">
    <text evidence="2">Belongs to the sterol desaturase family.</text>
</comment>
<dbReference type="GO" id="GO:0016491">
    <property type="term" value="F:oxidoreductase activity"/>
    <property type="evidence" value="ECO:0007669"/>
    <property type="project" value="InterPro"/>
</dbReference>
<dbReference type="Proteomes" id="UP000525078">
    <property type="component" value="Unassembled WGS sequence"/>
</dbReference>
<keyword evidence="4 6" id="KW-1133">Transmembrane helix</keyword>
<feature type="transmembrane region" description="Helical" evidence="6">
    <location>
        <begin position="405"/>
        <end position="421"/>
    </location>
</feature>
<feature type="transmembrane region" description="Helical" evidence="6">
    <location>
        <begin position="355"/>
        <end position="376"/>
    </location>
</feature>
<evidence type="ECO:0000313" key="9">
    <source>
        <dbReference type="Proteomes" id="UP000525078"/>
    </source>
</evidence>
<evidence type="ECO:0000259" key="7">
    <source>
        <dbReference type="Pfam" id="PF04116"/>
    </source>
</evidence>
<feature type="transmembrane region" description="Helical" evidence="6">
    <location>
        <begin position="35"/>
        <end position="62"/>
    </location>
</feature>
<organism evidence="8 9">
    <name type="scientific">Cannabis sativa</name>
    <name type="common">Hemp</name>
    <name type="synonym">Marijuana</name>
    <dbReference type="NCBI Taxonomy" id="3483"/>
    <lineage>
        <taxon>Eukaryota</taxon>
        <taxon>Viridiplantae</taxon>
        <taxon>Streptophyta</taxon>
        <taxon>Embryophyta</taxon>
        <taxon>Tracheophyta</taxon>
        <taxon>Spermatophyta</taxon>
        <taxon>Magnoliopsida</taxon>
        <taxon>eudicotyledons</taxon>
        <taxon>Gunneridae</taxon>
        <taxon>Pentapetalae</taxon>
        <taxon>rosids</taxon>
        <taxon>fabids</taxon>
        <taxon>Rosales</taxon>
        <taxon>Cannabaceae</taxon>
        <taxon>Cannabis</taxon>
    </lineage>
</organism>
<comment type="subcellular location">
    <subcellularLocation>
        <location evidence="1">Membrane</location>
    </subcellularLocation>
</comment>